<protein>
    <submittedName>
        <fullName evidence="2">Uncharacterized protein</fullName>
    </submittedName>
</protein>
<keyword evidence="1" id="KW-0472">Membrane</keyword>
<reference evidence="3" key="1">
    <citation type="journal article" date="2019" name="Int. J. Syst. Evol. Microbiol.">
        <title>The Global Catalogue of Microorganisms (GCM) 10K type strain sequencing project: providing services to taxonomists for standard genome sequencing and annotation.</title>
        <authorList>
            <consortium name="The Broad Institute Genomics Platform"/>
            <consortium name="The Broad Institute Genome Sequencing Center for Infectious Disease"/>
            <person name="Wu L."/>
            <person name="Ma J."/>
        </authorList>
    </citation>
    <scope>NUCLEOTIDE SEQUENCE [LARGE SCALE GENOMIC DNA]</scope>
    <source>
        <strain evidence="3">JCM 19134</strain>
    </source>
</reference>
<accession>A0AAV3TXP2</accession>
<sequence>MSKILSHESWAGINGIVAIVAVIVTVVIGVITISQGKESHDGSGTGDTQGTALNEPTVATASALHGEQENDERRHEIADPTLYTVVVNRSGFEKKAGRSVMFGELFNLCGYSGFSVEEMTSKRFAMVSLQSQDQTIPGTPARGLSMAVPTGKLISIFGNCLVEFTVERGGASTQISIKEFQ</sequence>
<dbReference type="RefSeq" id="WP_345416263.1">
    <property type="nucleotide sequence ID" value="NZ_AP031496.1"/>
</dbReference>
<organism evidence="2 3">
    <name type="scientific">Halioxenophilus aromaticivorans</name>
    <dbReference type="NCBI Taxonomy" id="1306992"/>
    <lineage>
        <taxon>Bacteria</taxon>
        <taxon>Pseudomonadati</taxon>
        <taxon>Pseudomonadota</taxon>
        <taxon>Gammaproteobacteria</taxon>
        <taxon>Alteromonadales</taxon>
        <taxon>Alteromonadaceae</taxon>
        <taxon>Halioxenophilus</taxon>
    </lineage>
</organism>
<keyword evidence="3" id="KW-1185">Reference proteome</keyword>
<evidence type="ECO:0000313" key="2">
    <source>
        <dbReference type="EMBL" id="GAA4931125.1"/>
    </source>
</evidence>
<evidence type="ECO:0000256" key="1">
    <source>
        <dbReference type="SAM" id="Phobius"/>
    </source>
</evidence>
<proteinExistence type="predicted"/>
<dbReference type="AlphaFoldDB" id="A0AAV3TXP2"/>
<name>A0AAV3TXP2_9ALTE</name>
<comment type="caution">
    <text evidence="2">The sequence shown here is derived from an EMBL/GenBank/DDBJ whole genome shotgun (WGS) entry which is preliminary data.</text>
</comment>
<keyword evidence="1" id="KW-1133">Transmembrane helix</keyword>
<gene>
    <name evidence="2" type="ORF">GCM10025791_04070</name>
</gene>
<evidence type="ECO:0000313" key="3">
    <source>
        <dbReference type="Proteomes" id="UP001409585"/>
    </source>
</evidence>
<dbReference type="EMBL" id="BAABLX010000003">
    <property type="protein sequence ID" value="GAA4931125.1"/>
    <property type="molecule type" value="Genomic_DNA"/>
</dbReference>
<keyword evidence="1" id="KW-0812">Transmembrane</keyword>
<dbReference type="Proteomes" id="UP001409585">
    <property type="component" value="Unassembled WGS sequence"/>
</dbReference>
<feature type="transmembrane region" description="Helical" evidence="1">
    <location>
        <begin position="12"/>
        <end position="33"/>
    </location>
</feature>